<keyword evidence="6" id="KW-1185">Reference proteome</keyword>
<dbReference type="Pfam" id="PF01479">
    <property type="entry name" value="S4"/>
    <property type="match status" value="1"/>
</dbReference>
<dbReference type="InterPro" id="IPR047048">
    <property type="entry name" value="TlyA"/>
</dbReference>
<dbReference type="InterPro" id="IPR029063">
    <property type="entry name" value="SAM-dependent_MTases_sf"/>
</dbReference>
<dbReference type="Gene3D" id="3.10.290.10">
    <property type="entry name" value="RNA-binding S4 domain"/>
    <property type="match status" value="1"/>
</dbReference>
<dbReference type="AlphaFoldDB" id="A0A226BYK3"/>
<protein>
    <submittedName>
        <fullName evidence="5">TlyA family rRNA (Cytidine-2'-O)-methyltransferase</fullName>
    </submittedName>
</protein>
<dbReference type="GO" id="GO:0032259">
    <property type="term" value="P:methylation"/>
    <property type="evidence" value="ECO:0007669"/>
    <property type="project" value="UniProtKB-KW"/>
</dbReference>
<dbReference type="EMBL" id="NIQC01000009">
    <property type="protein sequence ID" value="OWZ84011.1"/>
    <property type="molecule type" value="Genomic_DNA"/>
</dbReference>
<evidence type="ECO:0000259" key="4">
    <source>
        <dbReference type="SMART" id="SM00363"/>
    </source>
</evidence>
<organism evidence="5 6">
    <name type="scientific">Natranaerobius trueperi</name>
    <dbReference type="NCBI Taxonomy" id="759412"/>
    <lineage>
        <taxon>Bacteria</taxon>
        <taxon>Bacillati</taxon>
        <taxon>Bacillota</taxon>
        <taxon>Clostridia</taxon>
        <taxon>Natranaerobiales</taxon>
        <taxon>Natranaerobiaceae</taxon>
        <taxon>Natranaerobius</taxon>
    </lineage>
</organism>
<dbReference type="InterPro" id="IPR002877">
    <property type="entry name" value="RNA_MeTrfase_FtsJ_dom"/>
</dbReference>
<dbReference type="SUPFAM" id="SSF53335">
    <property type="entry name" value="S-adenosyl-L-methionine-dependent methyltransferases"/>
    <property type="match status" value="1"/>
</dbReference>
<dbReference type="PIRSF" id="PIRSF005578">
    <property type="entry name" value="TlyA"/>
    <property type="match status" value="1"/>
</dbReference>
<evidence type="ECO:0000313" key="5">
    <source>
        <dbReference type="EMBL" id="OWZ84011.1"/>
    </source>
</evidence>
<dbReference type="PROSITE" id="PS50889">
    <property type="entry name" value="S4"/>
    <property type="match status" value="1"/>
</dbReference>
<keyword evidence="5" id="KW-0489">Methyltransferase</keyword>
<dbReference type="CDD" id="cd00165">
    <property type="entry name" value="S4"/>
    <property type="match status" value="1"/>
</dbReference>
<dbReference type="SUPFAM" id="SSF55174">
    <property type="entry name" value="Alpha-L RNA-binding motif"/>
    <property type="match status" value="1"/>
</dbReference>
<accession>A0A226BYK3</accession>
<evidence type="ECO:0000256" key="1">
    <source>
        <dbReference type="ARBA" id="ARBA00022884"/>
    </source>
</evidence>
<keyword evidence="1 3" id="KW-0694">RNA-binding</keyword>
<dbReference type="Proteomes" id="UP000214588">
    <property type="component" value="Unassembled WGS sequence"/>
</dbReference>
<dbReference type="Pfam" id="PF01728">
    <property type="entry name" value="FtsJ"/>
    <property type="match status" value="1"/>
</dbReference>
<dbReference type="SMART" id="SM00363">
    <property type="entry name" value="S4"/>
    <property type="match status" value="1"/>
</dbReference>
<keyword evidence="5" id="KW-0808">Transferase</keyword>
<name>A0A226BYK3_9FIRM</name>
<dbReference type="GO" id="GO:0003723">
    <property type="term" value="F:RNA binding"/>
    <property type="evidence" value="ECO:0007669"/>
    <property type="project" value="UniProtKB-KW"/>
</dbReference>
<dbReference type="PANTHER" id="PTHR32319">
    <property type="entry name" value="BACTERIAL HEMOLYSIN-LIKE PROTEIN"/>
    <property type="match status" value="1"/>
</dbReference>
<evidence type="ECO:0000256" key="2">
    <source>
        <dbReference type="ARBA" id="ARBA00029460"/>
    </source>
</evidence>
<dbReference type="OrthoDB" id="9784736at2"/>
<dbReference type="Gene3D" id="3.40.50.150">
    <property type="entry name" value="Vaccinia Virus protein VP39"/>
    <property type="match status" value="1"/>
</dbReference>
<dbReference type="InterPro" id="IPR004538">
    <property type="entry name" value="Hemolysin_A/TlyA"/>
</dbReference>
<dbReference type="GO" id="GO:0008168">
    <property type="term" value="F:methyltransferase activity"/>
    <property type="evidence" value="ECO:0007669"/>
    <property type="project" value="UniProtKB-KW"/>
</dbReference>
<dbReference type="InterPro" id="IPR036986">
    <property type="entry name" value="S4_RNA-bd_sf"/>
</dbReference>
<dbReference type="RefSeq" id="WP_089023301.1">
    <property type="nucleotide sequence ID" value="NZ_NIQC01000009.1"/>
</dbReference>
<feature type="domain" description="RNA-binding S4" evidence="4">
    <location>
        <begin position="6"/>
        <end position="71"/>
    </location>
</feature>
<reference evidence="5 6" key="1">
    <citation type="submission" date="2017-06" db="EMBL/GenBank/DDBJ databases">
        <title>Draft Genome Sequence of Natranaerobius trueperi halophilic, alkalithermophilic bacteria from soda lakes.</title>
        <authorList>
            <person name="Zhao B."/>
        </authorList>
    </citation>
    <scope>NUCLEOTIDE SEQUENCE [LARGE SCALE GENOMIC DNA]</scope>
    <source>
        <strain evidence="5 6">DSM 18760</strain>
    </source>
</reference>
<proteinExistence type="inferred from homology"/>
<comment type="similarity">
    <text evidence="2">Belongs to the TlyA family.</text>
</comment>
<dbReference type="InterPro" id="IPR002942">
    <property type="entry name" value="S4_RNA-bd"/>
</dbReference>
<comment type="caution">
    <text evidence="5">The sequence shown here is derived from an EMBL/GenBank/DDBJ whole genome shotgun (WGS) entry which is preliminary data.</text>
</comment>
<sequence>MTTGKKRLDQILVDKGFISSRERAKRCIMAGMVYVDGEKVDKPGQKTPSDKNIYVKEDPLKYVSRGGLKLEKGLEAFKVDINDRIAIDVGASTGGFTDCLLQVGARHVHAVDVGYGQFAWKLRKDDRVSVYERTNIRHVDSNLFEPIPTLATVDVSFISLKLIIPKLVEILDEPKEMIMLIKPQFEVSRDKIGKNGVVKDRYTHIDVLQNILEFSLENNLEPNNITYSPIKGPKGNIEYLIHLLDKKSNKNNYNRNRHFSDMIAREVKNAHEFLKGGSL</sequence>
<evidence type="ECO:0000313" key="6">
    <source>
        <dbReference type="Proteomes" id="UP000214588"/>
    </source>
</evidence>
<gene>
    <name evidence="5" type="ORF">CDO51_05485</name>
</gene>
<evidence type="ECO:0000256" key="3">
    <source>
        <dbReference type="PROSITE-ProRule" id="PRU00182"/>
    </source>
</evidence>
<dbReference type="NCBIfam" id="TIGR00478">
    <property type="entry name" value="tly"/>
    <property type="match status" value="1"/>
</dbReference>
<dbReference type="PANTHER" id="PTHR32319:SF0">
    <property type="entry name" value="BACTERIAL HEMOLYSIN-LIKE PROTEIN"/>
    <property type="match status" value="1"/>
</dbReference>